<dbReference type="Pfam" id="PF24035">
    <property type="entry name" value="DUF7344"/>
    <property type="match status" value="1"/>
</dbReference>
<keyword evidence="4" id="KW-1185">Reference proteome</keyword>
<reference evidence="3" key="1">
    <citation type="submission" date="2022-04" db="EMBL/GenBank/DDBJ databases">
        <title>Diverse halophilic archaea isolated from saline environments.</title>
        <authorList>
            <person name="Cui H.-L."/>
        </authorList>
    </citation>
    <scope>NUCLEOTIDE SEQUENCE</scope>
    <source>
        <strain evidence="3">XZYJT40</strain>
    </source>
</reference>
<dbReference type="InterPro" id="IPR036388">
    <property type="entry name" value="WH-like_DNA-bd_sf"/>
</dbReference>
<dbReference type="Gene3D" id="1.10.10.10">
    <property type="entry name" value="Winged helix-like DNA-binding domain superfamily/Winged helix DNA-binding domain"/>
    <property type="match status" value="1"/>
</dbReference>
<organism evidence="3 4">
    <name type="scientific">Halorussus gelatinilyticus</name>
    <dbReference type="NCBI Taxonomy" id="2937524"/>
    <lineage>
        <taxon>Archaea</taxon>
        <taxon>Methanobacteriati</taxon>
        <taxon>Methanobacteriota</taxon>
        <taxon>Stenosarchaea group</taxon>
        <taxon>Halobacteria</taxon>
        <taxon>Halobacteriales</taxon>
        <taxon>Haladaptataceae</taxon>
        <taxon>Halorussus</taxon>
    </lineage>
</organism>
<feature type="compositionally biased region" description="Basic and acidic residues" evidence="1">
    <location>
        <begin position="1"/>
        <end position="22"/>
    </location>
</feature>
<proteinExistence type="predicted"/>
<dbReference type="KEGG" id="haxz:M0R88_08580"/>
<dbReference type="RefSeq" id="WP_248656520.1">
    <property type="nucleotide sequence ID" value="NZ_CP096658.1"/>
</dbReference>
<evidence type="ECO:0000313" key="4">
    <source>
        <dbReference type="Proteomes" id="UP000830434"/>
    </source>
</evidence>
<dbReference type="AlphaFoldDB" id="A0A8U0IPS0"/>
<dbReference type="Proteomes" id="UP000830434">
    <property type="component" value="Chromosome"/>
</dbReference>
<evidence type="ECO:0000259" key="2">
    <source>
        <dbReference type="Pfam" id="PF24035"/>
    </source>
</evidence>
<evidence type="ECO:0000256" key="1">
    <source>
        <dbReference type="SAM" id="MobiDB-lite"/>
    </source>
</evidence>
<accession>A0A8U0IPS0</accession>
<protein>
    <recommendedName>
        <fullName evidence="2">DUF7344 domain-containing protein</fullName>
    </recommendedName>
</protein>
<dbReference type="GeneID" id="72189905"/>
<feature type="region of interest" description="Disordered" evidence="1">
    <location>
        <begin position="1"/>
        <end position="33"/>
    </location>
</feature>
<name>A0A8U0IPS0_9EURY</name>
<dbReference type="InterPro" id="IPR055768">
    <property type="entry name" value="DUF7344"/>
</dbReference>
<sequence>MRGEGSTDTISGRRSDGEREAETQVSPSRLDDAFTALADPRRRRVVQYFLRTSDDVATVTDLARYVADRRDEDFESVSLALHHKDVAKLDEADVVEYDSRTETVRYVGSELVSDLLARADGDSDDVTATAGPDALEHLSDALTADDPVEKDYCIRQALQYVHFERGE</sequence>
<dbReference type="EMBL" id="CP096658">
    <property type="protein sequence ID" value="UPW02134.1"/>
    <property type="molecule type" value="Genomic_DNA"/>
</dbReference>
<gene>
    <name evidence="3" type="ORF">M0R88_08580</name>
</gene>
<feature type="domain" description="DUF7344" evidence="2">
    <location>
        <begin position="34"/>
        <end position="105"/>
    </location>
</feature>
<evidence type="ECO:0000313" key="3">
    <source>
        <dbReference type="EMBL" id="UPW02134.1"/>
    </source>
</evidence>